<dbReference type="EMBL" id="DYXD01000020">
    <property type="protein sequence ID" value="HJF06755.1"/>
    <property type="molecule type" value="Genomic_DNA"/>
</dbReference>
<feature type="compositionally biased region" description="Basic residues" evidence="1">
    <location>
        <begin position="7"/>
        <end position="17"/>
    </location>
</feature>
<dbReference type="RefSeq" id="WP_022053955.1">
    <property type="nucleotide sequence ID" value="NZ_CALUHW010000044.1"/>
</dbReference>
<reference evidence="2" key="2">
    <citation type="submission" date="2021-09" db="EMBL/GenBank/DDBJ databases">
        <authorList>
            <person name="Gilroy R."/>
        </authorList>
    </citation>
    <scope>NUCLEOTIDE SEQUENCE</scope>
    <source>
        <strain evidence="2">CHK165-8395</strain>
    </source>
</reference>
<name>A0A921FDR5_9BACT</name>
<gene>
    <name evidence="2" type="ORF">K8U81_00980</name>
</gene>
<feature type="region of interest" description="Disordered" evidence="1">
    <location>
        <begin position="1"/>
        <end position="37"/>
    </location>
</feature>
<reference evidence="2" key="1">
    <citation type="journal article" date="2021" name="PeerJ">
        <title>Extensive microbial diversity within the chicken gut microbiome revealed by metagenomics and culture.</title>
        <authorList>
            <person name="Gilroy R."/>
            <person name="Ravi A."/>
            <person name="Getino M."/>
            <person name="Pursley I."/>
            <person name="Horton D.L."/>
            <person name="Alikhan N.F."/>
            <person name="Baker D."/>
            <person name="Gharbi K."/>
            <person name="Hall N."/>
            <person name="Watson M."/>
            <person name="Adriaenssens E.M."/>
            <person name="Foster-Nyarko E."/>
            <person name="Jarju S."/>
            <person name="Secka A."/>
            <person name="Antonio M."/>
            <person name="Oren A."/>
            <person name="Chaudhuri R.R."/>
            <person name="La Ragione R."/>
            <person name="Hildebrand F."/>
            <person name="Pallen M.J."/>
        </authorList>
    </citation>
    <scope>NUCLEOTIDE SEQUENCE</scope>
    <source>
        <strain evidence="2">CHK165-8395</strain>
    </source>
</reference>
<sequence length="37" mass="4099">MGAAGNKKPKGMHKKHAPAYQVEEAIHENDLKKGKKK</sequence>
<organism evidence="2 3">
    <name type="scientific">Phocaeicola coprocola</name>
    <dbReference type="NCBI Taxonomy" id="310298"/>
    <lineage>
        <taxon>Bacteria</taxon>
        <taxon>Pseudomonadati</taxon>
        <taxon>Bacteroidota</taxon>
        <taxon>Bacteroidia</taxon>
        <taxon>Bacteroidales</taxon>
        <taxon>Bacteroidaceae</taxon>
        <taxon>Phocaeicola</taxon>
    </lineage>
</organism>
<protein>
    <submittedName>
        <fullName evidence="2">RNA-binding protein</fullName>
    </submittedName>
</protein>
<feature type="compositionally biased region" description="Basic and acidic residues" evidence="1">
    <location>
        <begin position="24"/>
        <end position="37"/>
    </location>
</feature>
<comment type="caution">
    <text evidence="2">The sequence shown here is derived from an EMBL/GenBank/DDBJ whole genome shotgun (WGS) entry which is preliminary data.</text>
</comment>
<accession>A0A921FDR5</accession>
<dbReference type="Proteomes" id="UP000718012">
    <property type="component" value="Unassembled WGS sequence"/>
</dbReference>
<evidence type="ECO:0000313" key="2">
    <source>
        <dbReference type="EMBL" id="HJF06755.1"/>
    </source>
</evidence>
<evidence type="ECO:0000256" key="1">
    <source>
        <dbReference type="SAM" id="MobiDB-lite"/>
    </source>
</evidence>
<proteinExistence type="predicted"/>
<dbReference type="AlphaFoldDB" id="A0A921FDR5"/>
<evidence type="ECO:0000313" key="3">
    <source>
        <dbReference type="Proteomes" id="UP000718012"/>
    </source>
</evidence>